<dbReference type="Pfam" id="PF13545">
    <property type="entry name" value="HTH_Crp_2"/>
    <property type="match status" value="1"/>
</dbReference>
<dbReference type="SMART" id="SM00419">
    <property type="entry name" value="HTH_CRP"/>
    <property type="match status" value="1"/>
</dbReference>
<dbReference type="PROSITE" id="PS51063">
    <property type="entry name" value="HTH_CRP_2"/>
    <property type="match status" value="1"/>
</dbReference>
<dbReference type="InterPro" id="IPR036388">
    <property type="entry name" value="WH-like_DNA-bd_sf"/>
</dbReference>
<dbReference type="InterPro" id="IPR000595">
    <property type="entry name" value="cNMP-bd_dom"/>
</dbReference>
<dbReference type="STRING" id="1561003.Ark11_0897"/>
<evidence type="ECO:0000256" key="3">
    <source>
        <dbReference type="ARBA" id="ARBA00023163"/>
    </source>
</evidence>
<keyword evidence="7" id="KW-1185">Reference proteome</keyword>
<evidence type="ECO:0000256" key="1">
    <source>
        <dbReference type="ARBA" id="ARBA00023015"/>
    </source>
</evidence>
<evidence type="ECO:0000259" key="4">
    <source>
        <dbReference type="PROSITE" id="PS50042"/>
    </source>
</evidence>
<dbReference type="SUPFAM" id="SSF51206">
    <property type="entry name" value="cAMP-binding domain-like"/>
    <property type="match status" value="1"/>
</dbReference>
<dbReference type="Pfam" id="PF00027">
    <property type="entry name" value="cNMP_binding"/>
    <property type="match status" value="1"/>
</dbReference>
<dbReference type="InterPro" id="IPR012318">
    <property type="entry name" value="HTH_CRP"/>
</dbReference>
<dbReference type="SMART" id="SM00100">
    <property type="entry name" value="cNMP"/>
    <property type="match status" value="1"/>
</dbReference>
<dbReference type="Proteomes" id="UP000198651">
    <property type="component" value="Chromosome I"/>
</dbReference>
<dbReference type="GO" id="GO:0003677">
    <property type="term" value="F:DNA binding"/>
    <property type="evidence" value="ECO:0007669"/>
    <property type="project" value="UniProtKB-KW"/>
</dbReference>
<evidence type="ECO:0000313" key="6">
    <source>
        <dbReference type="EMBL" id="CUT17719.1"/>
    </source>
</evidence>
<dbReference type="InterPro" id="IPR050397">
    <property type="entry name" value="Env_Response_Regulators"/>
</dbReference>
<dbReference type="PRINTS" id="PR00103">
    <property type="entry name" value="CAMPKINASE"/>
</dbReference>
<dbReference type="PANTHER" id="PTHR24567:SF74">
    <property type="entry name" value="HTH-TYPE TRANSCRIPTIONAL REGULATOR ARCR"/>
    <property type="match status" value="1"/>
</dbReference>
<evidence type="ECO:0000313" key="7">
    <source>
        <dbReference type="Proteomes" id="UP000198651"/>
    </source>
</evidence>
<keyword evidence="2 6" id="KW-0238">DNA-binding</keyword>
<feature type="domain" description="HTH crp-type" evidence="5">
    <location>
        <begin position="157"/>
        <end position="227"/>
    </location>
</feature>
<dbReference type="InterPro" id="IPR036390">
    <property type="entry name" value="WH_DNA-bd_sf"/>
</dbReference>
<dbReference type="AlphaFoldDB" id="A0A0S4M1Q7"/>
<sequence>MSIGRASAVSKSDLAVRVGKVQLFSSLNPEQLSQLLTYAVHRKIPRTQMMVALGEKTDSFYVILSGAMRVVVGDEEGREVIVSILNSGDFFGEMGIIDDEPRSASVVSAEPCEILVFSKDSFRAVLTEYPAVSWQLMRSLAQRLRVATRKIETLALMDVYGRVARLLLDFSEDADSGKRFVSRRLSKQDIARMVGASREMVSRVMRDLTDRGLIQSADGKIYLSSRLGVGL</sequence>
<dbReference type="InterPro" id="IPR018488">
    <property type="entry name" value="cNMP-bd_CS"/>
</dbReference>
<dbReference type="EMBL" id="LN906597">
    <property type="protein sequence ID" value="CUT17719.1"/>
    <property type="molecule type" value="Genomic_DNA"/>
</dbReference>
<dbReference type="SUPFAM" id="SSF46785">
    <property type="entry name" value="Winged helix' DNA-binding domain"/>
    <property type="match status" value="1"/>
</dbReference>
<keyword evidence="1" id="KW-0805">Transcription regulation</keyword>
<dbReference type="Gene3D" id="1.10.10.10">
    <property type="entry name" value="Winged helix-like DNA-binding domain superfamily/Winged helix DNA-binding domain"/>
    <property type="match status" value="1"/>
</dbReference>
<evidence type="ECO:0000259" key="5">
    <source>
        <dbReference type="PROSITE" id="PS51063"/>
    </source>
</evidence>
<evidence type="ECO:0000256" key="2">
    <source>
        <dbReference type="ARBA" id="ARBA00023125"/>
    </source>
</evidence>
<dbReference type="PROSITE" id="PS00889">
    <property type="entry name" value="CNMP_BINDING_2"/>
    <property type="match status" value="1"/>
</dbReference>
<proteinExistence type="predicted"/>
<organism evidence="6 7">
    <name type="scientific">Candidatus Ichthyocystis hellenicum</name>
    <dbReference type="NCBI Taxonomy" id="1561003"/>
    <lineage>
        <taxon>Bacteria</taxon>
        <taxon>Pseudomonadati</taxon>
        <taxon>Pseudomonadota</taxon>
        <taxon>Betaproteobacteria</taxon>
        <taxon>Burkholderiales</taxon>
        <taxon>Candidatus Ichthyocystis</taxon>
    </lineage>
</organism>
<gene>
    <name evidence="6" type="ORF">Ark11_0897</name>
</gene>
<dbReference type="PRINTS" id="PR00034">
    <property type="entry name" value="HTHCRP"/>
</dbReference>
<dbReference type="PROSITE" id="PS50042">
    <property type="entry name" value="CNMP_BINDING_3"/>
    <property type="match status" value="1"/>
</dbReference>
<dbReference type="InterPro" id="IPR014710">
    <property type="entry name" value="RmlC-like_jellyroll"/>
</dbReference>
<protein>
    <submittedName>
        <fullName evidence="6">DNA-binding transcriptional dual regulator, CRP / FNR family</fullName>
    </submittedName>
</protein>
<name>A0A0S4M1Q7_9BURK</name>
<accession>A0A0S4M1Q7</accession>
<reference evidence="7" key="1">
    <citation type="submission" date="2015-11" db="EMBL/GenBank/DDBJ databases">
        <authorList>
            <person name="Seth-Smith H.M.B."/>
        </authorList>
    </citation>
    <scope>NUCLEOTIDE SEQUENCE [LARGE SCALE GENOMIC DNA]</scope>
    <source>
        <strain evidence="7">2013Ark11</strain>
    </source>
</reference>
<dbReference type="OrthoDB" id="9788438at2"/>
<keyword evidence="3" id="KW-0804">Transcription</keyword>
<dbReference type="CDD" id="cd00038">
    <property type="entry name" value="CAP_ED"/>
    <property type="match status" value="1"/>
</dbReference>
<dbReference type="GO" id="GO:0005829">
    <property type="term" value="C:cytosol"/>
    <property type="evidence" value="ECO:0007669"/>
    <property type="project" value="TreeGrafter"/>
</dbReference>
<dbReference type="PANTHER" id="PTHR24567">
    <property type="entry name" value="CRP FAMILY TRANSCRIPTIONAL REGULATORY PROTEIN"/>
    <property type="match status" value="1"/>
</dbReference>
<dbReference type="InterPro" id="IPR018490">
    <property type="entry name" value="cNMP-bd_dom_sf"/>
</dbReference>
<dbReference type="Gene3D" id="2.60.120.10">
    <property type="entry name" value="Jelly Rolls"/>
    <property type="match status" value="1"/>
</dbReference>
<feature type="domain" description="Cyclic nucleotide-binding" evidence="4">
    <location>
        <begin position="23"/>
        <end position="143"/>
    </location>
</feature>
<dbReference type="GO" id="GO:0003700">
    <property type="term" value="F:DNA-binding transcription factor activity"/>
    <property type="evidence" value="ECO:0007669"/>
    <property type="project" value="TreeGrafter"/>
</dbReference>